<dbReference type="EMBL" id="CP027541">
    <property type="protein sequence ID" value="AWT51965.1"/>
    <property type="molecule type" value="Genomic_DNA"/>
</dbReference>
<sequence length="290" mass="32099">MGDIIVGSEALSSGVLTRYALQTSYRKLHRNVYVPRDFSLDARSRARAAWLWSGRTATLAGYSAAAMLGSRWLPDDAPAELARVRHPSPAGIRIHTGVIADDEICRVGGMDCTTPARTAYDLGRRLPVETGVIRLDALLNATKTDVAEVMSVAERYRGARGIRRLRTTLDLVDPGAESPQETRLRLVLVRAGLPRPVTQIPVLDERGRVRRRIDMGWPDRMVGAEYDGAHHWQDPAAHASDIDRLEFLAASGWTIIRVSHEHLRYRTPAVIARVRDALKCAEATVVRANS</sequence>
<accession>A0A2U9PJW6</accession>
<dbReference type="AlphaFoldDB" id="A0A2U9PJW6"/>
<evidence type="ECO:0000313" key="1">
    <source>
        <dbReference type="EMBL" id="AWT51965.1"/>
    </source>
</evidence>
<dbReference type="InterPro" id="IPR011335">
    <property type="entry name" value="Restrct_endonuc-II-like"/>
</dbReference>
<evidence type="ECO:0000313" key="2">
    <source>
        <dbReference type="Proteomes" id="UP000011200"/>
    </source>
</evidence>
<dbReference type="RefSeq" id="WP_003892340.1">
    <property type="nucleotide sequence ID" value="NZ_CP027541.1"/>
</dbReference>
<dbReference type="SUPFAM" id="SSF52980">
    <property type="entry name" value="Restriction endonuclease-like"/>
    <property type="match status" value="1"/>
</dbReference>
<organism evidence="1 2">
    <name type="scientific">Mycolicibacterium smegmatis (strain MKD8)</name>
    <name type="common">Mycobacterium smegmatis</name>
    <dbReference type="NCBI Taxonomy" id="1214915"/>
    <lineage>
        <taxon>Bacteria</taxon>
        <taxon>Bacillati</taxon>
        <taxon>Actinomycetota</taxon>
        <taxon>Actinomycetes</taxon>
        <taxon>Mycobacteriales</taxon>
        <taxon>Mycobacteriaceae</taxon>
        <taxon>Mycolicibacterium</taxon>
    </lineage>
</organism>
<proteinExistence type="predicted"/>
<name>A0A2U9PJW6_MYCSE</name>
<dbReference type="Proteomes" id="UP000011200">
    <property type="component" value="Chromosome"/>
</dbReference>
<reference evidence="2" key="2">
    <citation type="submission" date="2018-03" db="EMBL/GenBank/DDBJ databases">
        <authorList>
            <person name="Derbyshire K."/>
            <person name="Gray T.A."/>
            <person name="Champion M."/>
        </authorList>
    </citation>
    <scope>NUCLEOTIDE SEQUENCE [LARGE SCALE GENOMIC DNA]</scope>
    <source>
        <strain evidence="2">MKD8</strain>
    </source>
</reference>
<evidence type="ECO:0008006" key="3">
    <source>
        <dbReference type="Google" id="ProtNLM"/>
    </source>
</evidence>
<reference evidence="1 2" key="1">
    <citation type="journal article" date="2013" name="Genome Announc.">
        <title>Draft genome sequence of MKD8, a conjugal recipient Mycobacterium smegmatis strain.</title>
        <authorList>
            <person name="Gray T.A."/>
            <person name="Palumbo M.J."/>
            <person name="Derbyshire K.M."/>
        </authorList>
    </citation>
    <scope>NUCLEOTIDE SEQUENCE [LARGE SCALE GENOMIC DNA]</scope>
    <source>
        <strain evidence="1 2">MKD8</strain>
    </source>
</reference>
<protein>
    <recommendedName>
        <fullName evidence="3">Cullin, a subunit of E3 ubiquitin ligase</fullName>
    </recommendedName>
</protein>
<gene>
    <name evidence="1" type="ORF">D806_009750</name>
</gene>